<dbReference type="InterPro" id="IPR036890">
    <property type="entry name" value="HATPase_C_sf"/>
</dbReference>
<gene>
    <name evidence="2" type="ORF">C4532_05115</name>
</gene>
<name>A0A419F3L5_9BACT</name>
<feature type="compositionally biased region" description="Acidic residues" evidence="1">
    <location>
        <begin position="1231"/>
        <end position="1241"/>
    </location>
</feature>
<evidence type="ECO:0000313" key="2">
    <source>
        <dbReference type="EMBL" id="RJP72901.1"/>
    </source>
</evidence>
<comment type="caution">
    <text evidence="2">The sequence shown here is derived from an EMBL/GenBank/DDBJ whole genome shotgun (WGS) entry which is preliminary data.</text>
</comment>
<sequence length="1390" mass="157562">MTGLSGNPSLKPYGRAPDFFDKVRERARRTWNQLDSDPDLAGPWKQLFAQVQSPRHVLSELLQNADDAGAKHARASIVDGSFVFEHDGEDFDEEELSSLCKFGFSNKRKLHTIGFRGIGFKSTFSLGDTVDVLTPSLAVRFHKRRFTEPVWINDTSPVNVTRVTMKIQDPNRERELKKNLEEWVGSPTSLLFFNSICELTIGNVTLRKEILGPGPVMDSERVRLTTCGERELLIIRSPEEVIPEDAISEIRQERNTSDLHLPPCRVELVVGLPGEQRLYVVLPTGVKVGLPFSCNAPFLQDPARTAIKNPSMSPTNRWLLSRLGRLAGDTLCNWLQNASLPLDVRARAYCLLPEKAKPGDSIEADAVTAICQGFIEATGDTALLLTTAGSLVKKEECLALPKEVYSVWPPSDLLNVFGHGQKHVLCETIVEQAQRRLQSWEKLDLLDANAIVDGLMSGQRVPRPDTFDRLLHLWCLVQKAFRNDYDTWKRRRLAIIIPVEGQDTLSPARDVIRLSSKKETVSDEGWEFLSKLVLVIDRQWVEYLGKATNQNADFDAGRQLLSDLNLERPSDANEVARNACRRLFARSNVELEDCVRIAHVMAALDARTPDEFLCVTMDGKQRKPSEGVIAAPDAGLADLFPQEWRESHFLHKDYFSESKVCTKWAWQDWMNSPKSNFAPFSVLRDKVTTYWSRGSVERLLQSRQAEKPQNYPYVRGAFEFHDFDFDDILLKNWEEAAREEPGIWGRVLERVVSAPYWYWKDRTHAILKQHGNVYIREVSCGPILSTWIMRFSTLRCLPDTQGEVRAATELYLRTPETEPLLGVEPFVRAELDTEATKPLLRLLGVRDTPAGLDKLIGRIRALAGAPDPLPLLHEIIKWYGALDRVLARCSSTQLKEAREIFQNERLILTNSGEWTTSSEVFQRVGDEDLPDLPMLHSSIQDYSMWSRLGVAERPSAQLVLDWLYGLKSGGVLDPADLRYVRSALQHYPIQIWESCHHWLALDNSWVPVDQLRYRLTMHSLTKWGDLFPAVKSRTANMQMLSAEICNRHPLSSLPDLSGNIEYRLPELPRNLGSPVEKTWLAAIARFLQRVNTGDEAETNRIREIASRMSQSVWQPFKTISVTPYIDGAPAGQPHSPDVLWHEKTIFVRDGRLARSFGALVNELSRPFANAAVSEAIKACIERDEDFITDYMEEHFELEEAVALAPSTTSTGQEQPEDDGNGEMEGPGDKEDGTEDITPDETQEPHPPGSDEDEKPETERSGRKPRQPLLFERFTAAHGYSWTETKGRFVHPDGSWIERCESPFHWRRFDVTGNITICYWASQQCLSRGGVEIAAELWDLIRANPEGCCLILVDEDDRPKEISGVDIIQMVKDKRITLYPAKYRIREDAGT</sequence>
<proteinExistence type="predicted"/>
<organism evidence="2 3">
    <name type="scientific">Candidatus Abyssobacteria bacterium SURF_17</name>
    <dbReference type="NCBI Taxonomy" id="2093361"/>
    <lineage>
        <taxon>Bacteria</taxon>
        <taxon>Pseudomonadati</taxon>
        <taxon>Candidatus Hydrogenedentota</taxon>
        <taxon>Candidatus Abyssobacteria</taxon>
    </lineage>
</organism>
<evidence type="ECO:0008006" key="4">
    <source>
        <dbReference type="Google" id="ProtNLM"/>
    </source>
</evidence>
<feature type="region of interest" description="Disordered" evidence="1">
    <location>
        <begin position="1202"/>
        <end position="1267"/>
    </location>
</feature>
<dbReference type="SUPFAM" id="SSF55874">
    <property type="entry name" value="ATPase domain of HSP90 chaperone/DNA topoisomerase II/histidine kinase"/>
    <property type="match status" value="1"/>
</dbReference>
<accession>A0A419F3L5</accession>
<dbReference type="Gene3D" id="3.30.565.10">
    <property type="entry name" value="Histidine kinase-like ATPase, C-terminal domain"/>
    <property type="match status" value="1"/>
</dbReference>
<evidence type="ECO:0000313" key="3">
    <source>
        <dbReference type="Proteomes" id="UP000285961"/>
    </source>
</evidence>
<evidence type="ECO:0000256" key="1">
    <source>
        <dbReference type="SAM" id="MobiDB-lite"/>
    </source>
</evidence>
<reference evidence="2 3" key="1">
    <citation type="journal article" date="2017" name="ISME J.">
        <title>Energy and carbon metabolisms in a deep terrestrial subsurface fluid microbial community.</title>
        <authorList>
            <person name="Momper L."/>
            <person name="Jungbluth S.P."/>
            <person name="Lee M.D."/>
            <person name="Amend J.P."/>
        </authorList>
    </citation>
    <scope>NUCLEOTIDE SEQUENCE [LARGE SCALE GENOMIC DNA]</scope>
    <source>
        <strain evidence="2">SURF_17</strain>
    </source>
</reference>
<dbReference type="NCBIfam" id="NF047352">
    <property type="entry name" value="P_loop_sacsin"/>
    <property type="match status" value="1"/>
</dbReference>
<protein>
    <recommendedName>
        <fullName evidence="4">ATPase</fullName>
    </recommendedName>
</protein>
<dbReference type="Proteomes" id="UP000285961">
    <property type="component" value="Unassembled WGS sequence"/>
</dbReference>
<dbReference type="EMBL" id="QZKI01000035">
    <property type="protein sequence ID" value="RJP72901.1"/>
    <property type="molecule type" value="Genomic_DNA"/>
</dbReference>